<evidence type="ECO:0000313" key="1">
    <source>
        <dbReference type="EMBL" id="SHF43719.1"/>
    </source>
</evidence>
<evidence type="ECO:0008006" key="3">
    <source>
        <dbReference type="Google" id="ProtNLM"/>
    </source>
</evidence>
<organism evidence="1 2">
    <name type="scientific">Fodinibius roseus</name>
    <dbReference type="NCBI Taxonomy" id="1194090"/>
    <lineage>
        <taxon>Bacteria</taxon>
        <taxon>Pseudomonadati</taxon>
        <taxon>Balneolota</taxon>
        <taxon>Balneolia</taxon>
        <taxon>Balneolales</taxon>
        <taxon>Balneolaceae</taxon>
        <taxon>Fodinibius</taxon>
    </lineage>
</organism>
<dbReference type="RefSeq" id="WP_073062889.1">
    <property type="nucleotide sequence ID" value="NZ_FQUS01000008.1"/>
</dbReference>
<dbReference type="Proteomes" id="UP000184041">
    <property type="component" value="Unassembled WGS sequence"/>
</dbReference>
<keyword evidence="2" id="KW-1185">Reference proteome</keyword>
<dbReference type="AlphaFoldDB" id="A0A1M5BMH9"/>
<dbReference type="EMBL" id="FQUS01000008">
    <property type="protein sequence ID" value="SHF43719.1"/>
    <property type="molecule type" value="Genomic_DNA"/>
</dbReference>
<reference evidence="1 2" key="1">
    <citation type="submission" date="2016-11" db="EMBL/GenBank/DDBJ databases">
        <authorList>
            <person name="Jaros S."/>
            <person name="Januszkiewicz K."/>
            <person name="Wedrychowicz H."/>
        </authorList>
    </citation>
    <scope>NUCLEOTIDE SEQUENCE [LARGE SCALE GENOMIC DNA]</scope>
    <source>
        <strain evidence="1 2">DSM 21986</strain>
    </source>
</reference>
<name>A0A1M5BMH9_9BACT</name>
<evidence type="ECO:0000313" key="2">
    <source>
        <dbReference type="Proteomes" id="UP000184041"/>
    </source>
</evidence>
<gene>
    <name evidence="1" type="ORF">SAMN05443144_108176</name>
</gene>
<dbReference type="OrthoDB" id="9855631at2"/>
<proteinExistence type="predicted"/>
<sequence length="174" mass="20297">MKKLAVGTVIISLLGFNIFFLYQNISLRNQLTQFESWKYIKVSTLNIRITHPSVAFSDNGMTVEAFFSDQGCRSCIEHEVQKLNSLFSHYREKIQVYLMSHNKSYLSRLFGATFPYEVISHRKSIFNVEFELTNPVIVLTDSNGTVRYFYMAKEGAKEKSNQFYQDMNSYFDSQ</sequence>
<accession>A0A1M5BMH9</accession>
<protein>
    <recommendedName>
        <fullName evidence="3">AhpC/TSA family protein</fullName>
    </recommendedName>
</protein>
<dbReference type="STRING" id="1194090.SAMN05443144_108176"/>